<keyword evidence="3" id="KW-1185">Reference proteome</keyword>
<evidence type="ECO:0000259" key="1">
    <source>
        <dbReference type="Pfam" id="PF06470"/>
    </source>
</evidence>
<dbReference type="SUPFAM" id="SSF75553">
    <property type="entry name" value="Smc hinge domain"/>
    <property type="match status" value="1"/>
</dbReference>
<proteinExistence type="predicted"/>
<protein>
    <recommendedName>
        <fullName evidence="1">SMC hinge domain-containing protein</fullName>
    </recommendedName>
</protein>
<evidence type="ECO:0000313" key="2">
    <source>
        <dbReference type="EMBL" id="GMI17935.1"/>
    </source>
</evidence>
<dbReference type="InterPro" id="IPR038892">
    <property type="entry name" value="SMCHD1"/>
</dbReference>
<dbReference type="PANTHER" id="PTHR22640:SF2">
    <property type="entry name" value="STRUCTURAL MAINTENANCE OF CHROMOSOMES FLEXIBLE HINGE DOMAIN-CONTAINING PROTEIN 1"/>
    <property type="match status" value="1"/>
</dbReference>
<dbReference type="GO" id="GO:0005524">
    <property type="term" value="F:ATP binding"/>
    <property type="evidence" value="ECO:0007669"/>
    <property type="project" value="InterPro"/>
</dbReference>
<dbReference type="Proteomes" id="UP001165122">
    <property type="component" value="Unassembled WGS sequence"/>
</dbReference>
<evidence type="ECO:0000313" key="3">
    <source>
        <dbReference type="Proteomes" id="UP001165122"/>
    </source>
</evidence>
<organism evidence="2 3">
    <name type="scientific">Triparma laevis f. longispina</name>
    <dbReference type="NCBI Taxonomy" id="1714387"/>
    <lineage>
        <taxon>Eukaryota</taxon>
        <taxon>Sar</taxon>
        <taxon>Stramenopiles</taxon>
        <taxon>Ochrophyta</taxon>
        <taxon>Bolidophyceae</taxon>
        <taxon>Parmales</taxon>
        <taxon>Triparmaceae</taxon>
        <taxon>Triparma</taxon>
    </lineage>
</organism>
<dbReference type="InterPro" id="IPR010935">
    <property type="entry name" value="SMC_hinge"/>
</dbReference>
<dbReference type="EMBL" id="BRXW01000312">
    <property type="protein sequence ID" value="GMI17935.1"/>
    <property type="molecule type" value="Genomic_DNA"/>
</dbReference>
<dbReference type="AlphaFoldDB" id="A0A9W7FTX8"/>
<dbReference type="PANTHER" id="PTHR22640">
    <property type="entry name" value="STRUCTURAL MAINTENANCE OF CHROMOSOMES FLEXIBLE HINGE DOMAIN-CONTAINING PROTEIN 1"/>
    <property type="match status" value="1"/>
</dbReference>
<dbReference type="OrthoDB" id="190422at2759"/>
<sequence length="391" mass="44971">MWPSFVKFWRINSHEDSSGRRSIYLNPTSPTPFIFIFNSDVLSHLALFLPAASLSLLQFCCAKYLTRAFLESGSEQMWSALLTRDFLNYSKINKPLPSNMLCSHPKVLENVNRPMPMCVSNPSLRSFDDDDNDMTRSERVNPGCFSSSYDLYLFNYTRNLEQTYYQLASIRPLHHRLSSFIKSPASNKGDELIGCIFDLIRIDNPDIARAVSIRRQVAMKTVVVRSGRQFMEFRRKEQNARPMSFLPLDMAFDSIAPGPEDLPLKIGVHDGFRGYAIDLIDLRPEHQFLRMSVCWALFKDLAVFTDLEAAKRAAKQCGREKLFYATIKEAKAFPNPPILIQSKGFLPRTGDYNHQLLHKRAEVRLKRGLTMLSKNERKRRQEIEGLKMPAT</sequence>
<name>A0A9W7FTX8_9STRA</name>
<gene>
    <name evidence="2" type="ORF">TrLO_g10574</name>
</gene>
<dbReference type="Pfam" id="PF06470">
    <property type="entry name" value="SMC_hinge"/>
    <property type="match status" value="1"/>
</dbReference>
<dbReference type="GO" id="GO:0006302">
    <property type="term" value="P:double-strand break repair"/>
    <property type="evidence" value="ECO:0007669"/>
    <property type="project" value="InterPro"/>
</dbReference>
<dbReference type="InterPro" id="IPR036277">
    <property type="entry name" value="SMC_hinge_sf"/>
</dbReference>
<accession>A0A9W7FTX8</accession>
<reference evidence="3" key="1">
    <citation type="journal article" date="2023" name="Commun. Biol.">
        <title>Genome analysis of Parmales, the sister group of diatoms, reveals the evolutionary specialization of diatoms from phago-mixotrophs to photoautotrophs.</title>
        <authorList>
            <person name="Ban H."/>
            <person name="Sato S."/>
            <person name="Yoshikawa S."/>
            <person name="Yamada K."/>
            <person name="Nakamura Y."/>
            <person name="Ichinomiya M."/>
            <person name="Sato N."/>
            <person name="Blanc-Mathieu R."/>
            <person name="Endo H."/>
            <person name="Kuwata A."/>
            <person name="Ogata H."/>
        </authorList>
    </citation>
    <scope>NUCLEOTIDE SEQUENCE [LARGE SCALE GENOMIC DNA]</scope>
    <source>
        <strain evidence="3">NIES 3700</strain>
    </source>
</reference>
<dbReference type="GO" id="GO:0051276">
    <property type="term" value="P:chromosome organization"/>
    <property type="evidence" value="ECO:0007669"/>
    <property type="project" value="InterPro"/>
</dbReference>
<comment type="caution">
    <text evidence="2">The sequence shown here is derived from an EMBL/GenBank/DDBJ whole genome shotgun (WGS) entry which is preliminary data.</text>
</comment>
<dbReference type="GO" id="GO:0005694">
    <property type="term" value="C:chromosome"/>
    <property type="evidence" value="ECO:0007669"/>
    <property type="project" value="InterPro"/>
</dbReference>
<feature type="domain" description="SMC hinge" evidence="1">
    <location>
        <begin position="192"/>
        <end position="313"/>
    </location>
</feature>